<feature type="domain" description="Reverse transcriptase" evidence="1">
    <location>
        <begin position="18"/>
        <end position="320"/>
    </location>
</feature>
<dbReference type="AlphaFoldDB" id="A0A9N8P1G7"/>
<dbReference type="EMBL" id="CAIJDE010000036">
    <property type="protein sequence ID" value="CAC9974027.1"/>
    <property type="molecule type" value="Genomic_DNA"/>
</dbReference>
<gene>
    <name evidence="2" type="ORF">FLAPXU55_01720</name>
</gene>
<evidence type="ECO:0000259" key="1">
    <source>
        <dbReference type="PROSITE" id="PS50878"/>
    </source>
</evidence>
<evidence type="ECO:0000313" key="3">
    <source>
        <dbReference type="Proteomes" id="UP000533639"/>
    </source>
</evidence>
<dbReference type="Pfam" id="PF00078">
    <property type="entry name" value="RVT_1"/>
    <property type="match status" value="1"/>
</dbReference>
<dbReference type="RefSeq" id="WP_180857339.1">
    <property type="nucleotide sequence ID" value="NZ_CAIJDE010000036.1"/>
</dbReference>
<accession>A0A9N8P1G7</accession>
<organism evidence="2 3">
    <name type="scientific">Flavobacterium panici</name>
    <dbReference type="NCBI Taxonomy" id="2654843"/>
    <lineage>
        <taxon>Bacteria</taxon>
        <taxon>Pseudomonadati</taxon>
        <taxon>Bacteroidota</taxon>
        <taxon>Flavobacteriia</taxon>
        <taxon>Flavobacteriales</taxon>
        <taxon>Flavobacteriaceae</taxon>
        <taxon>Flavobacterium</taxon>
    </lineage>
</organism>
<dbReference type="InterPro" id="IPR043502">
    <property type="entry name" value="DNA/RNA_pol_sf"/>
</dbReference>
<keyword evidence="3" id="KW-1185">Reference proteome</keyword>
<reference evidence="2 3" key="1">
    <citation type="submission" date="2020-06" db="EMBL/GenBank/DDBJ databases">
        <authorList>
            <person name="Criscuolo A."/>
        </authorList>
    </citation>
    <scope>NUCLEOTIDE SEQUENCE [LARGE SCALE GENOMIC DNA]</scope>
    <source>
        <strain evidence="2">PXU-55</strain>
    </source>
</reference>
<dbReference type="Proteomes" id="UP000533639">
    <property type="component" value="Unassembled WGS sequence"/>
</dbReference>
<comment type="caution">
    <text evidence="2">The sequence shown here is derived from an EMBL/GenBank/DDBJ whole genome shotgun (WGS) entry which is preliminary data.</text>
</comment>
<dbReference type="PROSITE" id="PS50878">
    <property type="entry name" value="RT_POL"/>
    <property type="match status" value="1"/>
</dbReference>
<dbReference type="NCBIfam" id="NF041747">
    <property type="entry name" value="Drt3a"/>
    <property type="match status" value="1"/>
</dbReference>
<proteinExistence type="predicted"/>
<dbReference type="CDD" id="cd01646">
    <property type="entry name" value="RT_Bac_retron_I"/>
    <property type="match status" value="1"/>
</dbReference>
<sequence>MLDQSFSCDNFKIIYDLENRKGNFDLDFYSKPYIDIIDKIRDLRREIKLEKARNISDDFLLILLNQKEKLEIEKENLLENDLTKFSHEINKDSFSFKLKSFIPAPREKTIYTTDKDAVSYFAMKQLQHNIYRTFKVKQSDRYKLVKQLKLLLEDNFPKIIIRTDIKSFYESVPQYELLKLIENNTLLSPKSKSLIKNLLYNFNKLTNQLQIDKSIRKGIPRGAGVSPYLAELYMRNIDNEIKNLDEISFYGRYVDDIIIIFTPKSNIVTSSYLNEIKSIINNRGLQLSEDLIRPNRSKTFELNLINQNTNKEINFLGYKFVINRDLFSKVKLSDNKKKKYESRIEKSILDYLKEEKYDQKTARKLLVHRISYLTKNTKLHQPKRGMIGIYYSNSLLDKDSTCLDDLDNSLHLIIDRLLINVRHNNLKLKLKKYSFKKGFEEKLFFNINSKKKDIPDIRSAKYKQDKPLMNNFERIVSIWK</sequence>
<protein>
    <recommendedName>
        <fullName evidence="1">Reverse transcriptase domain-containing protein</fullName>
    </recommendedName>
</protein>
<evidence type="ECO:0000313" key="2">
    <source>
        <dbReference type="EMBL" id="CAC9974027.1"/>
    </source>
</evidence>
<name>A0A9N8P1G7_9FLAO</name>
<dbReference type="InterPro" id="IPR000477">
    <property type="entry name" value="RT_dom"/>
</dbReference>
<dbReference type="SUPFAM" id="SSF56672">
    <property type="entry name" value="DNA/RNA polymerases"/>
    <property type="match status" value="1"/>
</dbReference>